<evidence type="ECO:0000313" key="2">
    <source>
        <dbReference type="EMBL" id="TVU09829.1"/>
    </source>
</evidence>
<proteinExistence type="predicted"/>
<dbReference type="OrthoDB" id="667211at2759"/>
<dbReference type="Proteomes" id="UP000324897">
    <property type="component" value="Chromosome 3"/>
</dbReference>
<dbReference type="SUPFAM" id="SSF53474">
    <property type="entry name" value="alpha/beta-Hydrolases"/>
    <property type="match status" value="1"/>
</dbReference>
<reference evidence="2 3" key="1">
    <citation type="journal article" date="2019" name="Sci. Rep.">
        <title>A high-quality genome of Eragrostis curvula grass provides insights into Poaceae evolution and supports new strategies to enhance forage quality.</title>
        <authorList>
            <person name="Carballo J."/>
            <person name="Santos B.A.C.M."/>
            <person name="Zappacosta D."/>
            <person name="Garbus I."/>
            <person name="Selva J.P."/>
            <person name="Gallo C.A."/>
            <person name="Diaz A."/>
            <person name="Albertini E."/>
            <person name="Caccamo M."/>
            <person name="Echenique V."/>
        </authorList>
    </citation>
    <scope>NUCLEOTIDE SEQUENCE [LARGE SCALE GENOMIC DNA]</scope>
    <source>
        <strain evidence="3">cv. Victoria</strain>
        <tissue evidence="2">Leaf</tissue>
    </source>
</reference>
<accession>A0A5J9TET7</accession>
<feature type="domain" description="Alpha/beta hydrolase fold-3" evidence="1">
    <location>
        <begin position="7"/>
        <end position="123"/>
    </location>
</feature>
<dbReference type="PANTHER" id="PTHR23024:SF358">
    <property type="entry name" value="OS09G0460300 PROTEIN"/>
    <property type="match status" value="1"/>
</dbReference>
<organism evidence="2 3">
    <name type="scientific">Eragrostis curvula</name>
    <name type="common">weeping love grass</name>
    <dbReference type="NCBI Taxonomy" id="38414"/>
    <lineage>
        <taxon>Eukaryota</taxon>
        <taxon>Viridiplantae</taxon>
        <taxon>Streptophyta</taxon>
        <taxon>Embryophyta</taxon>
        <taxon>Tracheophyta</taxon>
        <taxon>Spermatophyta</taxon>
        <taxon>Magnoliopsida</taxon>
        <taxon>Liliopsida</taxon>
        <taxon>Poales</taxon>
        <taxon>Poaceae</taxon>
        <taxon>PACMAD clade</taxon>
        <taxon>Chloridoideae</taxon>
        <taxon>Eragrostideae</taxon>
        <taxon>Eragrostidinae</taxon>
        <taxon>Eragrostis</taxon>
    </lineage>
</organism>
<sequence length="146" mass="15343">MLLRAAAGNSAGLSIEGAILCHPWFGGNEPVEGEPVDRAAVSAKLWMYVCPGAVGGADDPRFNPLATGAPALEKLGCARMLVCAGKEDGLYARDRAYYDAVAASAWPGTVAWLESDGESHVFFLGKPECENAKRLMDRVVAFIAGA</sequence>
<dbReference type="GO" id="GO:0016787">
    <property type="term" value="F:hydrolase activity"/>
    <property type="evidence" value="ECO:0007669"/>
    <property type="project" value="InterPro"/>
</dbReference>
<dbReference type="PANTHER" id="PTHR23024">
    <property type="entry name" value="ARYLACETAMIDE DEACETYLASE"/>
    <property type="match status" value="1"/>
</dbReference>
<keyword evidence="3" id="KW-1185">Reference proteome</keyword>
<evidence type="ECO:0000259" key="1">
    <source>
        <dbReference type="Pfam" id="PF07859"/>
    </source>
</evidence>
<dbReference type="InterPro" id="IPR013094">
    <property type="entry name" value="AB_hydrolase_3"/>
</dbReference>
<comment type="caution">
    <text evidence="2">The sequence shown here is derived from an EMBL/GenBank/DDBJ whole genome shotgun (WGS) entry which is preliminary data.</text>
</comment>
<dbReference type="Pfam" id="PF07859">
    <property type="entry name" value="Abhydrolase_3"/>
    <property type="match status" value="1"/>
</dbReference>
<name>A0A5J9TET7_9POAL</name>
<gene>
    <name evidence="2" type="ORF">EJB05_43325</name>
</gene>
<dbReference type="InterPro" id="IPR050466">
    <property type="entry name" value="Carboxylest/Gibb_receptor"/>
</dbReference>
<dbReference type="Gene3D" id="3.40.50.1820">
    <property type="entry name" value="alpha/beta hydrolase"/>
    <property type="match status" value="1"/>
</dbReference>
<dbReference type="EMBL" id="RWGY01000039">
    <property type="protein sequence ID" value="TVU09829.1"/>
    <property type="molecule type" value="Genomic_DNA"/>
</dbReference>
<protein>
    <recommendedName>
        <fullName evidence="1">Alpha/beta hydrolase fold-3 domain-containing protein</fullName>
    </recommendedName>
</protein>
<dbReference type="Gramene" id="TVU09829">
    <property type="protein sequence ID" value="TVU09829"/>
    <property type="gene ID" value="EJB05_43325"/>
</dbReference>
<dbReference type="InterPro" id="IPR029058">
    <property type="entry name" value="AB_hydrolase_fold"/>
</dbReference>
<dbReference type="AlphaFoldDB" id="A0A5J9TET7"/>
<evidence type="ECO:0000313" key="3">
    <source>
        <dbReference type="Proteomes" id="UP000324897"/>
    </source>
</evidence>